<gene>
    <name evidence="2" type="ORF">K504DRAFT_464052</name>
</gene>
<keyword evidence="1" id="KW-0472">Membrane</keyword>
<sequence length="78" mass="8938">MSTNASYERGHRHICRYVGGSYFPIHRWKFVPVVSIPTSLAPIYPSISAVCRTFFFFLFFFCFASISVEDDARGFTKG</sequence>
<evidence type="ECO:0000313" key="3">
    <source>
        <dbReference type="Proteomes" id="UP000799428"/>
    </source>
</evidence>
<keyword evidence="1" id="KW-1133">Transmembrane helix</keyword>
<reference evidence="2" key="1">
    <citation type="journal article" date="2020" name="Stud. Mycol.">
        <title>101 Dothideomycetes genomes: a test case for predicting lifestyles and emergence of pathogens.</title>
        <authorList>
            <person name="Haridas S."/>
            <person name="Albert R."/>
            <person name="Binder M."/>
            <person name="Bloem J."/>
            <person name="Labutti K."/>
            <person name="Salamov A."/>
            <person name="Andreopoulos B."/>
            <person name="Baker S."/>
            <person name="Barry K."/>
            <person name="Bills G."/>
            <person name="Bluhm B."/>
            <person name="Cannon C."/>
            <person name="Castanera R."/>
            <person name="Culley D."/>
            <person name="Daum C."/>
            <person name="Ezra D."/>
            <person name="Gonzalez J."/>
            <person name="Henrissat B."/>
            <person name="Kuo A."/>
            <person name="Liang C."/>
            <person name="Lipzen A."/>
            <person name="Lutzoni F."/>
            <person name="Magnuson J."/>
            <person name="Mondo S."/>
            <person name="Nolan M."/>
            <person name="Ohm R."/>
            <person name="Pangilinan J."/>
            <person name="Park H.-J."/>
            <person name="Ramirez L."/>
            <person name="Alfaro M."/>
            <person name="Sun H."/>
            <person name="Tritt A."/>
            <person name="Yoshinaga Y."/>
            <person name="Zwiers L.-H."/>
            <person name="Turgeon B."/>
            <person name="Goodwin S."/>
            <person name="Spatafora J."/>
            <person name="Crous P."/>
            <person name="Grigoriev I."/>
        </authorList>
    </citation>
    <scope>NUCLEOTIDE SEQUENCE</scope>
    <source>
        <strain evidence="2">CBS 279.74</strain>
    </source>
</reference>
<evidence type="ECO:0000256" key="1">
    <source>
        <dbReference type="SAM" id="Phobius"/>
    </source>
</evidence>
<keyword evidence="3" id="KW-1185">Reference proteome</keyword>
<organism evidence="2 3">
    <name type="scientific">Pleomassaria siparia CBS 279.74</name>
    <dbReference type="NCBI Taxonomy" id="1314801"/>
    <lineage>
        <taxon>Eukaryota</taxon>
        <taxon>Fungi</taxon>
        <taxon>Dikarya</taxon>
        <taxon>Ascomycota</taxon>
        <taxon>Pezizomycotina</taxon>
        <taxon>Dothideomycetes</taxon>
        <taxon>Pleosporomycetidae</taxon>
        <taxon>Pleosporales</taxon>
        <taxon>Pleomassariaceae</taxon>
        <taxon>Pleomassaria</taxon>
    </lineage>
</organism>
<dbReference type="EMBL" id="MU005766">
    <property type="protein sequence ID" value="KAF2711958.1"/>
    <property type="molecule type" value="Genomic_DNA"/>
</dbReference>
<dbReference type="Proteomes" id="UP000799428">
    <property type="component" value="Unassembled WGS sequence"/>
</dbReference>
<proteinExistence type="predicted"/>
<name>A0A6G1KGJ9_9PLEO</name>
<keyword evidence="1" id="KW-0812">Transmembrane</keyword>
<accession>A0A6G1KGJ9</accession>
<evidence type="ECO:0000313" key="2">
    <source>
        <dbReference type="EMBL" id="KAF2711958.1"/>
    </source>
</evidence>
<feature type="transmembrane region" description="Helical" evidence="1">
    <location>
        <begin position="43"/>
        <end position="68"/>
    </location>
</feature>
<protein>
    <submittedName>
        <fullName evidence="2">Uncharacterized protein</fullName>
    </submittedName>
</protein>
<dbReference type="AlphaFoldDB" id="A0A6G1KGJ9"/>